<evidence type="ECO:0000256" key="2">
    <source>
        <dbReference type="SAM" id="SignalP"/>
    </source>
</evidence>
<dbReference type="OrthoDB" id="2942798at2759"/>
<protein>
    <recommendedName>
        <fullName evidence="5">Protein kinase domain-containing protein</fullName>
    </recommendedName>
</protein>
<dbReference type="SUPFAM" id="SSF56112">
    <property type="entry name" value="Protein kinase-like (PK-like)"/>
    <property type="match status" value="1"/>
</dbReference>
<dbReference type="Proteomes" id="UP000696573">
    <property type="component" value="Unassembled WGS sequence"/>
</dbReference>
<feature type="chain" id="PRO_5040503343" description="Protein kinase domain-containing protein" evidence="2">
    <location>
        <begin position="21"/>
        <end position="358"/>
    </location>
</feature>
<feature type="region of interest" description="Disordered" evidence="1">
    <location>
        <begin position="109"/>
        <end position="146"/>
    </location>
</feature>
<reference evidence="3" key="1">
    <citation type="submission" date="2021-10" db="EMBL/GenBank/DDBJ databases">
        <authorList>
            <person name="Piombo E."/>
        </authorList>
    </citation>
    <scope>NUCLEOTIDE SEQUENCE</scope>
</reference>
<keyword evidence="4" id="KW-1185">Reference proteome</keyword>
<evidence type="ECO:0000313" key="3">
    <source>
        <dbReference type="EMBL" id="CAH0042753.1"/>
    </source>
</evidence>
<dbReference type="EMBL" id="CABFNQ020000768">
    <property type="protein sequence ID" value="CAH0042753.1"/>
    <property type="molecule type" value="Genomic_DNA"/>
</dbReference>
<evidence type="ECO:0000256" key="1">
    <source>
        <dbReference type="SAM" id="MobiDB-lite"/>
    </source>
</evidence>
<proteinExistence type="predicted"/>
<feature type="signal peptide" evidence="2">
    <location>
        <begin position="1"/>
        <end position="20"/>
    </location>
</feature>
<accession>A0A9N9W465</accession>
<feature type="compositionally biased region" description="Low complexity" evidence="1">
    <location>
        <begin position="120"/>
        <end position="137"/>
    </location>
</feature>
<evidence type="ECO:0000313" key="4">
    <source>
        <dbReference type="Proteomes" id="UP000696573"/>
    </source>
</evidence>
<comment type="caution">
    <text evidence="3">The sequence shown here is derived from an EMBL/GenBank/DDBJ whole genome shotgun (WGS) entry which is preliminary data.</text>
</comment>
<sequence length="358" mass="39917">MLATGKLSLVLVLFTIECLAVNLSYSARFKGLNGQTTSNGYNAGSITEDEATFIRNNCATWGYNCSPAGRNHLAIKYPTIAEDKNASKAPLDAMRSRVNAELRTYRQQRDAAAHNGGETNSAPGKSGKGSSKGSNRNKLGKKSKGAPSFRLGCSIVSAIGKANDSKHPNLLRLRVLRTSLERILVALLLQWLPVFLRTFVATILPGLFLPDRVVLKKIKPGWLDEFENEKAVYEQLESLQGYVIYKFYGEETVEGTRGLVLSEVDGIMLWEQKLPPLGMDEFKARVEVAFRALNSFGLVYDDLKLDNMILLPDRVVLVDLESVGAPAEEDKEYCFNSDRAHLRVAYWRYLDNCYDDDF</sequence>
<keyword evidence="2" id="KW-0732">Signal</keyword>
<evidence type="ECO:0008006" key="5">
    <source>
        <dbReference type="Google" id="ProtNLM"/>
    </source>
</evidence>
<organism evidence="3 4">
    <name type="scientific">Clonostachys rhizophaga</name>
    <dbReference type="NCBI Taxonomy" id="160324"/>
    <lineage>
        <taxon>Eukaryota</taxon>
        <taxon>Fungi</taxon>
        <taxon>Dikarya</taxon>
        <taxon>Ascomycota</taxon>
        <taxon>Pezizomycotina</taxon>
        <taxon>Sordariomycetes</taxon>
        <taxon>Hypocreomycetidae</taxon>
        <taxon>Hypocreales</taxon>
        <taxon>Bionectriaceae</taxon>
        <taxon>Clonostachys</taxon>
    </lineage>
</organism>
<name>A0A9N9W465_9HYPO</name>
<dbReference type="InterPro" id="IPR011009">
    <property type="entry name" value="Kinase-like_dom_sf"/>
</dbReference>
<dbReference type="AlphaFoldDB" id="A0A9N9W465"/>
<gene>
    <name evidence="3" type="ORF">CRHIZ90672A_00004792</name>
</gene>